<evidence type="ECO:0000313" key="3">
    <source>
        <dbReference type="Proteomes" id="UP000463470"/>
    </source>
</evidence>
<accession>A0A845L3T7</accession>
<evidence type="ECO:0000313" key="2">
    <source>
        <dbReference type="EMBL" id="MZP31307.1"/>
    </source>
</evidence>
<name>A0A845L3T7_9FIRM</name>
<comment type="caution">
    <text evidence="2">The sequence shown here is derived from an EMBL/GenBank/DDBJ whole genome shotgun (WGS) entry which is preliminary data.</text>
</comment>
<dbReference type="RefSeq" id="WP_161259824.1">
    <property type="nucleotide sequence ID" value="NZ_WXEY01000032.1"/>
</dbReference>
<organism evidence="2 3">
    <name type="scientific">Heliomicrobium undosum</name>
    <dbReference type="NCBI Taxonomy" id="121734"/>
    <lineage>
        <taxon>Bacteria</taxon>
        <taxon>Bacillati</taxon>
        <taxon>Bacillota</taxon>
        <taxon>Clostridia</taxon>
        <taxon>Eubacteriales</taxon>
        <taxon>Heliobacteriaceae</taxon>
        <taxon>Heliomicrobium</taxon>
    </lineage>
</organism>
<protein>
    <recommendedName>
        <fullName evidence="4">DUF4352 domain-containing protein</fullName>
    </recommendedName>
</protein>
<keyword evidence="3" id="KW-1185">Reference proteome</keyword>
<feature type="non-terminal residue" evidence="2">
    <location>
        <position position="1"/>
    </location>
</feature>
<evidence type="ECO:0000256" key="1">
    <source>
        <dbReference type="ARBA" id="ARBA00022729"/>
    </source>
</evidence>
<dbReference type="Gene3D" id="2.60.40.1240">
    <property type="match status" value="1"/>
</dbReference>
<reference evidence="2 3" key="1">
    <citation type="submission" date="2020-01" db="EMBL/GenBank/DDBJ databases">
        <title>Whole-genome sequence of Heliobacterium undosum DSM 13378.</title>
        <authorList>
            <person name="Kyndt J.A."/>
            <person name="Meyer T.E."/>
        </authorList>
    </citation>
    <scope>NUCLEOTIDE SEQUENCE [LARGE SCALE GENOMIC DNA]</scope>
    <source>
        <strain evidence="2 3">DSM 13378</strain>
    </source>
</reference>
<sequence>NKYVTRYKDKIKFGITNIGLGKDRLIVHFYIDNQSDKDVKVAVFKNMSFIDGTRKQYEAIAFESDDFTNISPGAYKEGKVAFNYSTALIKGNYSFESNFWIMDPTAGNTHFSIPIVVD</sequence>
<dbReference type="InterPro" id="IPR029050">
    <property type="entry name" value="Immunoprotect_excell_Ig-like"/>
</dbReference>
<gene>
    <name evidence="2" type="ORF">GTO91_16490</name>
</gene>
<dbReference type="OrthoDB" id="9942600at2"/>
<proteinExistence type="predicted"/>
<keyword evidence="1" id="KW-0732">Signal</keyword>
<dbReference type="EMBL" id="WXEY01000032">
    <property type="protein sequence ID" value="MZP31307.1"/>
    <property type="molecule type" value="Genomic_DNA"/>
</dbReference>
<dbReference type="AlphaFoldDB" id="A0A845L3T7"/>
<dbReference type="Proteomes" id="UP000463470">
    <property type="component" value="Unassembled WGS sequence"/>
</dbReference>
<evidence type="ECO:0008006" key="4">
    <source>
        <dbReference type="Google" id="ProtNLM"/>
    </source>
</evidence>